<dbReference type="EMBL" id="LK028594">
    <property type="protein sequence ID" value="CDS23772.1"/>
    <property type="molecule type" value="Genomic_DNA"/>
</dbReference>
<reference evidence="3" key="2">
    <citation type="submission" date="2014-06" db="EMBL/GenBank/DDBJ databases">
        <authorList>
            <person name="Aslett M."/>
        </authorList>
    </citation>
    <scope>NUCLEOTIDE SEQUENCE</scope>
</reference>
<feature type="domain" description="Fibronectin type-III" evidence="2">
    <location>
        <begin position="108"/>
        <end position="142"/>
    </location>
</feature>
<evidence type="ECO:0000313" key="5">
    <source>
        <dbReference type="WBParaSite" id="EgrG_002045600"/>
    </source>
</evidence>
<dbReference type="InterPro" id="IPR003961">
    <property type="entry name" value="FN3_dom"/>
</dbReference>
<dbReference type="Proteomes" id="UP000492820">
    <property type="component" value="Unassembled WGS sequence"/>
</dbReference>
<dbReference type="WBParaSite" id="EgrG_002045600">
    <property type="protein sequence ID" value="EgrG_002045600"/>
    <property type="gene ID" value="EgrG_002045600"/>
</dbReference>
<evidence type="ECO:0000313" key="4">
    <source>
        <dbReference type="Proteomes" id="UP000492820"/>
    </source>
</evidence>
<sequence length="142" mass="15860">MLLHLCVISLVTFVWHEEFALAVVLHEPEVVEGKFGGSEVLMKTGTSGVQTTWRSVANLTADVRKYELEGVETSTTYTVTVRGRMLPNSFSDMADPLVFETMNADLSLPQNVKLEAVEPYTVRMTWDVPKKVYGLITGHIIE</sequence>
<reference evidence="3 4" key="1">
    <citation type="journal article" date="2013" name="Nature">
        <title>The genomes of four tapeworm species reveal adaptations to parasitism.</title>
        <authorList>
            <person name="Tsai I.J."/>
            <person name="Zarowiecki M."/>
            <person name="Holroyd N."/>
            <person name="Garciarrubio A."/>
            <person name="Sanchez-Flores A."/>
            <person name="Brooks K.L."/>
            <person name="Tracey A."/>
            <person name="Bobes R.J."/>
            <person name="Fragoso G."/>
            <person name="Sciutto E."/>
            <person name="Aslett M."/>
            <person name="Beasley H."/>
            <person name="Bennett H.M."/>
            <person name="Cai J."/>
            <person name="Camicia F."/>
            <person name="Clark R."/>
            <person name="Cucher M."/>
            <person name="De Silva N."/>
            <person name="Day T.A."/>
            <person name="Deplazes P."/>
            <person name="Estrada K."/>
            <person name="Fernandez C."/>
            <person name="Holland P.W."/>
            <person name="Hou J."/>
            <person name="Hu S."/>
            <person name="Huckvale T."/>
            <person name="Hung S.S."/>
            <person name="Kamenetzky L."/>
            <person name="Keane J.A."/>
            <person name="Kiss F."/>
            <person name="Koziol U."/>
            <person name="Lambert O."/>
            <person name="Liu K."/>
            <person name="Luo X."/>
            <person name="Luo Y."/>
            <person name="Macchiaroli N."/>
            <person name="Nichol S."/>
            <person name="Paps J."/>
            <person name="Parkinson J."/>
            <person name="Pouchkina-Stantcheva N."/>
            <person name="Riddiford N."/>
            <person name="Rosenzvit M."/>
            <person name="Salinas G."/>
            <person name="Wasmuth J.D."/>
            <person name="Zamanian M."/>
            <person name="Zheng Y."/>
            <person name="Cai X."/>
            <person name="Soberon X."/>
            <person name="Olson P.D."/>
            <person name="Laclette J.P."/>
            <person name="Brehm K."/>
            <person name="Berriman M."/>
            <person name="Garciarrubio A."/>
            <person name="Bobes R.J."/>
            <person name="Fragoso G."/>
            <person name="Sanchez-Flores A."/>
            <person name="Estrada K."/>
            <person name="Cevallos M.A."/>
            <person name="Morett E."/>
            <person name="Gonzalez V."/>
            <person name="Portillo T."/>
            <person name="Ochoa-Leyva A."/>
            <person name="Jose M.V."/>
            <person name="Sciutto E."/>
            <person name="Landa A."/>
            <person name="Jimenez L."/>
            <person name="Valdes V."/>
            <person name="Carrero J.C."/>
            <person name="Larralde C."/>
            <person name="Morales-Montor J."/>
            <person name="Limon-Lason J."/>
            <person name="Soberon X."/>
            <person name="Laclette J.P."/>
        </authorList>
    </citation>
    <scope>NUCLEOTIDE SEQUENCE [LARGE SCALE GENOMIC DNA]</scope>
</reference>
<evidence type="ECO:0000313" key="3">
    <source>
        <dbReference type="EMBL" id="CDS23772.1"/>
    </source>
</evidence>
<dbReference type="InterPro" id="IPR036116">
    <property type="entry name" value="FN3_sf"/>
</dbReference>
<proteinExistence type="predicted"/>
<evidence type="ECO:0000259" key="2">
    <source>
        <dbReference type="PROSITE" id="PS50853"/>
    </source>
</evidence>
<accession>A0A068X1H0</accession>
<evidence type="ECO:0000256" key="1">
    <source>
        <dbReference type="SAM" id="SignalP"/>
    </source>
</evidence>
<protein>
    <recommendedName>
        <fullName evidence="2">Fibronectin type-III domain-containing protein</fullName>
    </recommendedName>
</protein>
<name>A0A068X1H0_ECHGR</name>
<dbReference type="InterPro" id="IPR013783">
    <property type="entry name" value="Ig-like_fold"/>
</dbReference>
<dbReference type="OrthoDB" id="10530768at2759"/>
<dbReference type="Gene3D" id="2.60.40.10">
    <property type="entry name" value="Immunoglobulins"/>
    <property type="match status" value="1"/>
</dbReference>
<dbReference type="SUPFAM" id="SSF49265">
    <property type="entry name" value="Fibronectin type III"/>
    <property type="match status" value="1"/>
</dbReference>
<gene>
    <name evidence="3" type="ORF">EgrG_002045600</name>
</gene>
<organism evidence="3">
    <name type="scientific">Echinococcus granulosus</name>
    <name type="common">Hydatid tapeworm</name>
    <dbReference type="NCBI Taxonomy" id="6210"/>
    <lineage>
        <taxon>Eukaryota</taxon>
        <taxon>Metazoa</taxon>
        <taxon>Spiralia</taxon>
        <taxon>Lophotrochozoa</taxon>
        <taxon>Platyhelminthes</taxon>
        <taxon>Cestoda</taxon>
        <taxon>Eucestoda</taxon>
        <taxon>Cyclophyllidea</taxon>
        <taxon>Taeniidae</taxon>
        <taxon>Echinococcus</taxon>
        <taxon>Echinococcus granulosus group</taxon>
    </lineage>
</organism>
<dbReference type="PROSITE" id="PS50853">
    <property type="entry name" value="FN3"/>
    <property type="match status" value="1"/>
</dbReference>
<dbReference type="AlphaFoldDB" id="A0A068X1H0"/>
<feature type="signal peptide" evidence="1">
    <location>
        <begin position="1"/>
        <end position="22"/>
    </location>
</feature>
<feature type="chain" id="PRO_5033210707" description="Fibronectin type-III domain-containing protein" evidence="1">
    <location>
        <begin position="23"/>
        <end position="142"/>
    </location>
</feature>
<reference evidence="5" key="3">
    <citation type="submission" date="2020-10" db="UniProtKB">
        <authorList>
            <consortium name="WormBaseParasite"/>
        </authorList>
    </citation>
    <scope>IDENTIFICATION</scope>
</reference>
<keyword evidence="1" id="KW-0732">Signal</keyword>